<evidence type="ECO:0000313" key="1">
    <source>
        <dbReference type="EMBL" id="RJX45252.1"/>
    </source>
</evidence>
<evidence type="ECO:0000313" key="2">
    <source>
        <dbReference type="Proteomes" id="UP000276588"/>
    </source>
</evidence>
<gene>
    <name evidence="1" type="ORF">DM826_00730</name>
</gene>
<comment type="caution">
    <text evidence="1">The sequence shown here is derived from an EMBL/GenBank/DDBJ whole genome shotgun (WGS) entry which is preliminary data.</text>
</comment>
<keyword evidence="2" id="KW-1185">Reference proteome</keyword>
<protein>
    <submittedName>
        <fullName evidence="1">Uncharacterized protein</fullName>
    </submittedName>
</protein>
<reference evidence="1 2" key="1">
    <citation type="submission" date="2018-06" db="EMBL/GenBank/DDBJ databases">
        <title>Halonotius sp. F13-13 a new haloarchaeeon isolated from a solar saltern from Isla Cristina, Huelva, Spain.</title>
        <authorList>
            <person name="Duran-Viseras A."/>
            <person name="Sanchez-Porro C."/>
            <person name="Ventosa A."/>
        </authorList>
    </citation>
    <scope>NUCLEOTIDE SEQUENCE [LARGE SCALE GENOMIC DNA]</scope>
    <source>
        <strain evidence="1 2">F13-13</strain>
    </source>
</reference>
<dbReference type="InterPro" id="IPR058320">
    <property type="entry name" value="DUF8007"/>
</dbReference>
<sequence length="72" mass="7800">MSDKQTEACGRCSMSTVVDAVADDESNADRDPLTGDQIEISETALSRVAPGARLGRVTTRLNELAQQLTYNR</sequence>
<dbReference type="Proteomes" id="UP000276588">
    <property type="component" value="Unassembled WGS sequence"/>
</dbReference>
<dbReference type="EMBL" id="QKNY01000001">
    <property type="protein sequence ID" value="RJX45252.1"/>
    <property type="molecule type" value="Genomic_DNA"/>
</dbReference>
<dbReference type="RefSeq" id="WP_120100222.1">
    <property type="nucleotide sequence ID" value="NZ_QKNY01000001.1"/>
</dbReference>
<dbReference type="AlphaFoldDB" id="A0A3A6PTF3"/>
<proteinExistence type="predicted"/>
<dbReference type="Pfam" id="PF26029">
    <property type="entry name" value="DUF8007"/>
    <property type="match status" value="1"/>
</dbReference>
<dbReference type="OrthoDB" id="165777at2157"/>
<accession>A0A3A6PTF3</accession>
<organism evidence="1 2">
    <name type="scientific">Halonotius aquaticus</name>
    <dbReference type="NCBI Taxonomy" id="2216978"/>
    <lineage>
        <taxon>Archaea</taxon>
        <taxon>Methanobacteriati</taxon>
        <taxon>Methanobacteriota</taxon>
        <taxon>Stenosarchaea group</taxon>
        <taxon>Halobacteria</taxon>
        <taxon>Halobacteriales</taxon>
        <taxon>Haloferacaceae</taxon>
        <taxon>Halonotius</taxon>
    </lineage>
</organism>
<name>A0A3A6PTF3_9EURY</name>